<evidence type="ECO:0000313" key="2">
    <source>
        <dbReference type="Proteomes" id="UP001058074"/>
    </source>
</evidence>
<reference evidence="1" key="1">
    <citation type="journal article" date="2025" name="Int. J. Syst. Evol. Microbiol.">
        <title>Inconstantimicrobium mannanitabidum sp. nov., a novel member of the family Clostridiaceae isolated from anoxic soil under the treatment of reductive soil disinfestation.</title>
        <authorList>
            <person name="Ueki A."/>
            <person name="Tonouchi A."/>
            <person name="Honma S."/>
            <person name="Kaku N."/>
            <person name="Ueki K."/>
        </authorList>
    </citation>
    <scope>NUCLEOTIDE SEQUENCE</scope>
    <source>
        <strain evidence="1">TW13</strain>
    </source>
</reference>
<dbReference type="Proteomes" id="UP001058074">
    <property type="component" value="Unassembled WGS sequence"/>
</dbReference>
<evidence type="ECO:0000313" key="1">
    <source>
        <dbReference type="EMBL" id="GKX68170.1"/>
    </source>
</evidence>
<keyword evidence="2" id="KW-1185">Reference proteome</keyword>
<sequence>MEISVSTGLYYTKTYIEILGMIKETSCKNIEIFLNQAFIDVPVEELKEEVEKRNLNVLSIHTPLEFIAFPRKEDEEFWIKKAIEMAKVFNAQTIVTHMVYEDYSKRWINLDELHKKNILKYKDTKEVCLTTENFPYVEAASFLGKEAEFIEFIEDNDVNITFDTTHCAASNVSILDFYEKTKKHIKNIHLSDFKDGVEHMILGHGNLPLKELLGKLKEDNYKGTITVELDFDNKKRNNVENLKQASEEIQKCIGYINKSIC</sequence>
<comment type="caution">
    <text evidence="1">The sequence shown here is derived from an EMBL/GenBank/DDBJ whole genome shotgun (WGS) entry which is preliminary data.</text>
</comment>
<proteinExistence type="predicted"/>
<dbReference type="EMBL" id="BROD01000001">
    <property type="protein sequence ID" value="GKX68170.1"/>
    <property type="molecule type" value="Genomic_DNA"/>
</dbReference>
<accession>A0ACB5RGF6</accession>
<organism evidence="1 2">
    <name type="scientific">Inconstantimicrobium mannanitabidum</name>
    <dbReference type="NCBI Taxonomy" id="1604901"/>
    <lineage>
        <taxon>Bacteria</taxon>
        <taxon>Bacillati</taxon>
        <taxon>Bacillota</taxon>
        <taxon>Clostridia</taxon>
        <taxon>Eubacteriales</taxon>
        <taxon>Clostridiaceae</taxon>
        <taxon>Inconstantimicrobium</taxon>
    </lineage>
</organism>
<name>A0ACB5RGF6_9CLOT</name>
<gene>
    <name evidence="1" type="ORF">rsdtw13_34280</name>
</gene>
<protein>
    <submittedName>
        <fullName evidence="1">TIM alpha/beta-barrel protein</fullName>
    </submittedName>
</protein>